<evidence type="ECO:0000313" key="1">
    <source>
        <dbReference type="EMBL" id="XCN15205.1"/>
    </source>
</evidence>
<proteinExistence type="predicted"/>
<dbReference type="SUPFAM" id="SSF52309">
    <property type="entry name" value="N-(deoxy)ribosyltransferase-like"/>
    <property type="match status" value="1"/>
</dbReference>
<sequence>MSSHLATGPKVFLAATFGAHVRDGVFLPERKAEILGFHTRLTELGASVFSSHLNEQWGAAGLPPEDCMRDDLRALHAADSLCALLGDQPSAGVAFELGYAASVRRPTVLVTSSFRSQSSMIRGMGTLLELEVVEGDPGSRAVVEKACAAAIDLGTKYRSSDRFWESPEVGRALKFRSSEVTG</sequence>
<dbReference type="Gene3D" id="3.40.50.450">
    <property type="match status" value="1"/>
</dbReference>
<protein>
    <submittedName>
        <fullName evidence="1">Nucleoside 2-deoxyribosyltransferase</fullName>
    </submittedName>
</protein>
<dbReference type="EMBL" id="CP136798">
    <property type="protein sequence ID" value="XCN15205.1"/>
    <property type="molecule type" value="Genomic_DNA"/>
</dbReference>
<name>A0AAU8KHR9_9ACTN</name>
<gene>
    <name evidence="1" type="ORF">R1Y80_16795</name>
</gene>
<dbReference type="InterPro" id="IPR007710">
    <property type="entry name" value="Nucleoside_deoxyribTrfase"/>
</dbReference>
<accession>A0AAU8KHR9</accession>
<dbReference type="Pfam" id="PF05014">
    <property type="entry name" value="Nuc_deoxyrib_tr"/>
    <property type="match status" value="1"/>
</dbReference>
<organism evidence="1">
    <name type="scientific">Streptomyces sp. JL1001</name>
    <dbReference type="NCBI Taxonomy" id="3078227"/>
    <lineage>
        <taxon>Bacteria</taxon>
        <taxon>Bacillati</taxon>
        <taxon>Actinomycetota</taxon>
        <taxon>Actinomycetes</taxon>
        <taxon>Kitasatosporales</taxon>
        <taxon>Streptomycetaceae</taxon>
        <taxon>Streptomyces</taxon>
    </lineage>
</organism>
<dbReference type="RefSeq" id="WP_128806478.1">
    <property type="nucleotide sequence ID" value="NZ_CP136798.1"/>
</dbReference>
<reference evidence="1" key="1">
    <citation type="submission" date="2023-10" db="EMBL/GenBank/DDBJ databases">
        <title>Complete genome sequence of Streptomyces sp. JL1001.</title>
        <authorList>
            <person name="Jiang L."/>
        </authorList>
    </citation>
    <scope>NUCLEOTIDE SEQUENCE</scope>
    <source>
        <strain evidence="1">JL1001</strain>
    </source>
</reference>
<dbReference type="AlphaFoldDB" id="A0AAU8KHR9"/>